<proteinExistence type="predicted"/>
<name>A0A2Z5QYN9_9MICC</name>
<evidence type="ECO:0000256" key="4">
    <source>
        <dbReference type="ARBA" id="ARBA00022840"/>
    </source>
</evidence>
<organism evidence="6 7">
    <name type="scientific">Rothia aeria</name>
    <dbReference type="NCBI Taxonomy" id="172042"/>
    <lineage>
        <taxon>Bacteria</taxon>
        <taxon>Bacillati</taxon>
        <taxon>Actinomycetota</taxon>
        <taxon>Actinomycetes</taxon>
        <taxon>Micrococcales</taxon>
        <taxon>Micrococcaceae</taxon>
        <taxon>Rothia</taxon>
    </lineage>
</organism>
<keyword evidence="7" id="KW-1185">Reference proteome</keyword>
<keyword evidence="4" id="KW-0067">ATP-binding</keyword>
<evidence type="ECO:0000256" key="1">
    <source>
        <dbReference type="ARBA" id="ARBA00022598"/>
    </source>
</evidence>
<evidence type="ECO:0000313" key="7">
    <source>
        <dbReference type="Proteomes" id="UP000250241"/>
    </source>
</evidence>
<dbReference type="GO" id="GO:0046872">
    <property type="term" value="F:metal ion binding"/>
    <property type="evidence" value="ECO:0007669"/>
    <property type="project" value="UniProtKB-KW"/>
</dbReference>
<dbReference type="Proteomes" id="UP000250241">
    <property type="component" value="Chromosome"/>
</dbReference>
<keyword evidence="3" id="KW-0547">Nucleotide-binding</keyword>
<protein>
    <submittedName>
        <fullName evidence="6">Similarity with glutathionylspermidine synthase</fullName>
    </submittedName>
</protein>
<dbReference type="SUPFAM" id="SSF56059">
    <property type="entry name" value="Glutathione synthetase ATP-binding domain-like"/>
    <property type="match status" value="1"/>
</dbReference>
<dbReference type="GO" id="GO:0016874">
    <property type="term" value="F:ligase activity"/>
    <property type="evidence" value="ECO:0007669"/>
    <property type="project" value="UniProtKB-KW"/>
</dbReference>
<evidence type="ECO:0000313" key="6">
    <source>
        <dbReference type="EMBL" id="BAV87466.1"/>
    </source>
</evidence>
<dbReference type="RefSeq" id="WP_128087564.1">
    <property type="nucleotide sequence ID" value="NZ_CAJPQC010000004.1"/>
</dbReference>
<keyword evidence="5" id="KW-0460">Magnesium</keyword>
<keyword evidence="1" id="KW-0436">Ligase</keyword>
<dbReference type="Pfam" id="PF03738">
    <property type="entry name" value="GSP_synth"/>
    <property type="match status" value="1"/>
</dbReference>
<dbReference type="GeneID" id="93861309"/>
<dbReference type="KEGG" id="raj:RA11412_1167"/>
<sequence>MRREEFPAHRPGWEQTIDEEGLTYSIDFPGDTHYWNEYAAYVFTPDEMDSIRVQSEQIHKMCLNAVEYMASGAFGTLGLPEPAFQLAIESWNQQDPDFYGRFDFTYSGIPGDPLKLLEYNADTPTGIIEAAICQKTWYQQQRLDAQGYGHWGEIGEAFTERWRQIFAAETTPQLHLAHVNESIDPYQEDYNNVWLIAHAAQLAGVKTKLIPIDEIIFNEDTKSWSDADGKPINNLFKLYPWEDLVTDSESGYDKLLFAYHGSIRRWVEPAWKMFLSNKLLLAALWEMYPNHPNLVPAYAGRSGGLTNWVRKPIFGREGDGIEVHAPDHGIFSRDEEDEHFIHAPESEFVYQQYIPAPLYSGLMQPTNHPMLGVWMVNGRAVGMGIRESDGPVTDYYCRFAPHLVKE</sequence>
<dbReference type="EMBL" id="AP017895">
    <property type="protein sequence ID" value="BAV87466.1"/>
    <property type="molecule type" value="Genomic_DNA"/>
</dbReference>
<accession>A0A2Z5QYN9</accession>
<gene>
    <name evidence="6" type="ORF">RA11412_1167</name>
</gene>
<dbReference type="SUPFAM" id="SSF52440">
    <property type="entry name" value="PreATP-grasp domain"/>
    <property type="match status" value="1"/>
</dbReference>
<evidence type="ECO:0000256" key="3">
    <source>
        <dbReference type="ARBA" id="ARBA00022741"/>
    </source>
</evidence>
<dbReference type="Gene3D" id="3.30.1490.330">
    <property type="match status" value="1"/>
</dbReference>
<keyword evidence="2" id="KW-0479">Metal-binding</keyword>
<evidence type="ECO:0000256" key="5">
    <source>
        <dbReference type="ARBA" id="ARBA00022842"/>
    </source>
</evidence>
<dbReference type="InterPro" id="IPR016185">
    <property type="entry name" value="PreATP-grasp_dom_sf"/>
</dbReference>
<dbReference type="GO" id="GO:0005524">
    <property type="term" value="F:ATP binding"/>
    <property type="evidence" value="ECO:0007669"/>
    <property type="project" value="UniProtKB-KW"/>
</dbReference>
<evidence type="ECO:0000256" key="2">
    <source>
        <dbReference type="ARBA" id="ARBA00022723"/>
    </source>
</evidence>
<reference evidence="6 7" key="1">
    <citation type="submission" date="2016-10" db="EMBL/GenBank/DDBJ databases">
        <title>Genome sequence of Rothia aeria strain JCM11412.</title>
        <authorList>
            <person name="Nambu T."/>
        </authorList>
    </citation>
    <scope>NUCLEOTIDE SEQUENCE [LARGE SCALE GENOMIC DNA]</scope>
    <source>
        <strain evidence="6 7">JCM 11412</strain>
    </source>
</reference>
<dbReference type="InterPro" id="IPR005494">
    <property type="entry name" value="GSPS_pre-ATP-grasp-like_dom"/>
</dbReference>
<dbReference type="AlphaFoldDB" id="A0A2Z5QYN9"/>